<dbReference type="SUPFAM" id="SSF52833">
    <property type="entry name" value="Thioredoxin-like"/>
    <property type="match status" value="1"/>
</dbReference>
<evidence type="ECO:0000256" key="3">
    <source>
        <dbReference type="SAM" id="MobiDB-lite"/>
    </source>
</evidence>
<comment type="similarity">
    <text evidence="1">Belongs to the glutaredoxin family.</text>
</comment>
<dbReference type="PROSITE" id="PS51318">
    <property type="entry name" value="TAT"/>
    <property type="match status" value="1"/>
</dbReference>
<gene>
    <name evidence="5" type="ORF">HYG82_04195</name>
</gene>
<organism evidence="5 6">
    <name type="scientific">Natrinema halophilum</name>
    <dbReference type="NCBI Taxonomy" id="1699371"/>
    <lineage>
        <taxon>Archaea</taxon>
        <taxon>Methanobacteriati</taxon>
        <taxon>Methanobacteriota</taxon>
        <taxon>Stenosarchaea group</taxon>
        <taxon>Halobacteria</taxon>
        <taxon>Halobacteriales</taxon>
        <taxon>Natrialbaceae</taxon>
        <taxon>Natrinema</taxon>
    </lineage>
</organism>
<dbReference type="EMBL" id="CP058601">
    <property type="protein sequence ID" value="QLG48103.1"/>
    <property type="molecule type" value="Genomic_DNA"/>
</dbReference>
<dbReference type="InterPro" id="IPR012336">
    <property type="entry name" value="Thioredoxin-like_fold"/>
</dbReference>
<dbReference type="GeneID" id="56032464"/>
<accession>A0A7D5K563</accession>
<dbReference type="Proteomes" id="UP000509241">
    <property type="component" value="Chromosome"/>
</dbReference>
<keyword evidence="2" id="KW-0249">Electron transport</keyword>
<feature type="compositionally biased region" description="Basic and acidic residues" evidence="3">
    <location>
        <begin position="278"/>
        <end position="305"/>
    </location>
</feature>
<feature type="domain" description="Thioredoxin-like fold" evidence="4">
    <location>
        <begin position="62"/>
        <end position="224"/>
    </location>
</feature>
<name>A0A7D5K563_9EURY</name>
<dbReference type="OrthoDB" id="15256at2157"/>
<dbReference type="KEGG" id="haly:HYG82_04195"/>
<reference evidence="5 6" key="1">
    <citation type="submission" date="2020-07" db="EMBL/GenBank/DDBJ databases">
        <authorList>
            <person name="Cui H."/>
        </authorList>
    </citation>
    <scope>NUCLEOTIDE SEQUENCE [LARGE SCALE GENOMIC DNA]</scope>
    <source>
        <strain evidence="5 6">YPL8</strain>
    </source>
</reference>
<dbReference type="InterPro" id="IPR006311">
    <property type="entry name" value="TAT_signal"/>
</dbReference>
<dbReference type="RefSeq" id="WP_179259844.1">
    <property type="nucleotide sequence ID" value="NZ_CP058601.1"/>
</dbReference>
<dbReference type="Pfam" id="PF13462">
    <property type="entry name" value="Thioredoxin_4"/>
    <property type="match status" value="1"/>
</dbReference>
<evidence type="ECO:0000256" key="2">
    <source>
        <dbReference type="ARBA" id="ARBA00022982"/>
    </source>
</evidence>
<evidence type="ECO:0000256" key="1">
    <source>
        <dbReference type="ARBA" id="ARBA00007787"/>
    </source>
</evidence>
<keyword evidence="2" id="KW-0813">Transport</keyword>
<sequence length="356" mass="38061">MKEETRLQRRTVLTATGTAALVGATGVATAQTASTVATAPIPDSPDAYAYPTMGVDDGETPTAIVYGNFKCPYTKGFVSGNFPAIIEEFVKTGRLKIQFYNLAYEPGTTSSYFISGSDPRCAAMGLGAWDEDPNSYWQFFAETFDDPPSGYVDYNELASRAQSAGVSNANEIADRVRSGKYHAEVEQVSAEAARDGVTYTPTLELAGDTTAPHHGTQAILTWIESRLNDEAVETTSTNTERTDDRSAAESGDTTDSDTQESGSNIDSDTPEPSGDTDSSTRETGSDTGSDTRESWGDTVSSDRDPNNTSNSMCESARSDENVIQTEMQNVNSSENGGAVWNDDGGSNDIWGVDEEC</sequence>
<dbReference type="Gene3D" id="3.40.30.10">
    <property type="entry name" value="Glutaredoxin"/>
    <property type="match status" value="1"/>
</dbReference>
<evidence type="ECO:0000313" key="5">
    <source>
        <dbReference type="EMBL" id="QLG48103.1"/>
    </source>
</evidence>
<proteinExistence type="inferred from homology"/>
<evidence type="ECO:0000259" key="4">
    <source>
        <dbReference type="Pfam" id="PF13462"/>
    </source>
</evidence>
<evidence type="ECO:0000313" key="6">
    <source>
        <dbReference type="Proteomes" id="UP000509241"/>
    </source>
</evidence>
<feature type="region of interest" description="Disordered" evidence="3">
    <location>
        <begin position="231"/>
        <end position="356"/>
    </location>
</feature>
<feature type="compositionally biased region" description="Polar residues" evidence="3">
    <location>
        <begin position="321"/>
        <end position="335"/>
    </location>
</feature>
<dbReference type="AlphaFoldDB" id="A0A7D5K563"/>
<dbReference type="InterPro" id="IPR036249">
    <property type="entry name" value="Thioredoxin-like_sf"/>
</dbReference>
<protein>
    <submittedName>
        <fullName evidence="5">Thioredoxin domain-containing protein</fullName>
    </submittedName>
</protein>
<keyword evidence="6" id="KW-1185">Reference proteome</keyword>